<dbReference type="InterPro" id="IPR052732">
    <property type="entry name" value="Cell-binding_unc_protein"/>
</dbReference>
<proteinExistence type="predicted"/>
<keyword evidence="3" id="KW-1185">Reference proteome</keyword>
<dbReference type="STRING" id="137658.SAMN05216186_10737"/>
<dbReference type="Pfam" id="PF01636">
    <property type="entry name" value="APH"/>
    <property type="match status" value="1"/>
</dbReference>
<evidence type="ECO:0000313" key="3">
    <source>
        <dbReference type="Proteomes" id="UP000198706"/>
    </source>
</evidence>
<accession>A0A1G9BVK5</accession>
<organism evidence="2 3">
    <name type="scientific">Pseudomonas indica</name>
    <dbReference type="NCBI Taxonomy" id="137658"/>
    <lineage>
        <taxon>Bacteria</taxon>
        <taxon>Pseudomonadati</taxon>
        <taxon>Pseudomonadota</taxon>
        <taxon>Gammaproteobacteria</taxon>
        <taxon>Pseudomonadales</taxon>
        <taxon>Pseudomonadaceae</taxon>
        <taxon>Pseudomonas</taxon>
    </lineage>
</organism>
<dbReference type="InterPro" id="IPR002575">
    <property type="entry name" value="Aminoglycoside_PTrfase"/>
</dbReference>
<dbReference type="PANTHER" id="PTHR43883">
    <property type="entry name" value="SLR0207 PROTEIN"/>
    <property type="match status" value="1"/>
</dbReference>
<evidence type="ECO:0000259" key="1">
    <source>
        <dbReference type="Pfam" id="PF01636"/>
    </source>
</evidence>
<evidence type="ECO:0000313" key="2">
    <source>
        <dbReference type="EMBL" id="SDK43420.1"/>
    </source>
</evidence>
<dbReference type="PANTHER" id="PTHR43883:SF1">
    <property type="entry name" value="GLUCONOKINASE"/>
    <property type="match status" value="1"/>
</dbReference>
<feature type="domain" description="Aminoglycoside phosphotransferase" evidence="1">
    <location>
        <begin position="107"/>
        <end position="284"/>
    </location>
</feature>
<dbReference type="Proteomes" id="UP000198706">
    <property type="component" value="Unassembled WGS sequence"/>
</dbReference>
<dbReference type="AlphaFoldDB" id="A0A1G9BVK5"/>
<gene>
    <name evidence="2" type="ORF">SAMN05216186_10737</name>
</gene>
<name>A0A1G9BVK5_9PSED</name>
<sequence>MDSQDEVIAFLSRPDSYGDPAGTVERIEPHGSVVFLHGRYAYKLKRAVAYAALDFLTRESRERACRAELVLNRRTAPDLYLAVRSIDRTADGSLIFDGGGSAALDWVVVMRRFPQGALFERMASDGRLTVDLMDKLGEEIARFHALAEITPGFGGADGIRQVIEDNHRELCRYPAVLDVRALYRLHDASLGRLDELASLLDRRRLEGRVRRCHGDMRLANICLLDGRPTLFDGIEFSDPLSCIDVLFDLAFVLMDLDHHGLAPLEDRLLRSYLCHSDALEDCRPLPLFLSLRAATRSFTLACSAGRQEKPTAAHDKARRARALLRLAELFLKETTAQGRRPCVAPPAARSGP</sequence>
<dbReference type="SUPFAM" id="SSF56112">
    <property type="entry name" value="Protein kinase-like (PK-like)"/>
    <property type="match status" value="1"/>
</dbReference>
<protein>
    <recommendedName>
        <fullName evidence="1">Aminoglycoside phosphotransferase domain-containing protein</fullName>
    </recommendedName>
</protein>
<reference evidence="2 3" key="1">
    <citation type="submission" date="2016-10" db="EMBL/GenBank/DDBJ databases">
        <authorList>
            <person name="de Groot N.N."/>
        </authorList>
    </citation>
    <scope>NUCLEOTIDE SEQUENCE [LARGE SCALE GENOMIC DNA]</scope>
    <source>
        <strain evidence="2 3">JCM 21544</strain>
    </source>
</reference>
<dbReference type="EMBL" id="FNFD01000007">
    <property type="protein sequence ID" value="SDK43420.1"/>
    <property type="molecule type" value="Genomic_DNA"/>
</dbReference>
<dbReference type="InterPro" id="IPR011009">
    <property type="entry name" value="Kinase-like_dom_sf"/>
</dbReference>
<dbReference type="RefSeq" id="WP_084337567.1">
    <property type="nucleotide sequence ID" value="NZ_FNFD01000007.1"/>
</dbReference>
<dbReference type="Gene3D" id="3.90.1200.10">
    <property type="match status" value="1"/>
</dbReference>